<dbReference type="PANTHER" id="PTHR10768:SF0">
    <property type="entry name" value="RIBOSOMAL PROTEIN L37"/>
    <property type="match status" value="1"/>
</dbReference>
<dbReference type="GO" id="GO:0006412">
    <property type="term" value="P:translation"/>
    <property type="evidence" value="ECO:0007669"/>
    <property type="project" value="UniProtKB-UniRule"/>
</dbReference>
<dbReference type="EMBL" id="VZUS01000001">
    <property type="protein sequence ID" value="KAB1188064.1"/>
    <property type="molecule type" value="Genomic_DNA"/>
</dbReference>
<evidence type="ECO:0000256" key="1">
    <source>
        <dbReference type="ARBA" id="ARBA00003058"/>
    </source>
</evidence>
<dbReference type="FunFam" id="2.20.25.30:FF:000003">
    <property type="entry name" value="50S ribosomal protein L37e"/>
    <property type="match status" value="1"/>
</dbReference>
<dbReference type="GO" id="GO:0022625">
    <property type="term" value="C:cytosolic large ribosomal subunit"/>
    <property type="evidence" value="ECO:0007669"/>
    <property type="project" value="TreeGrafter"/>
</dbReference>
<evidence type="ECO:0000256" key="3">
    <source>
        <dbReference type="ARBA" id="ARBA00022723"/>
    </source>
</evidence>
<evidence type="ECO:0000256" key="8">
    <source>
        <dbReference type="ARBA" id="ARBA00022980"/>
    </source>
</evidence>
<evidence type="ECO:0000256" key="4">
    <source>
        <dbReference type="ARBA" id="ARBA00022730"/>
    </source>
</evidence>
<dbReference type="RefSeq" id="WP_082682159.1">
    <property type="nucleotide sequence ID" value="NZ_VZUS01000001.1"/>
</dbReference>
<dbReference type="GO" id="GO:0019843">
    <property type="term" value="F:rRNA binding"/>
    <property type="evidence" value="ECO:0007669"/>
    <property type="project" value="UniProtKB-KW"/>
</dbReference>
<comment type="function">
    <text evidence="12">Component of the large ribosomal subunit. The ribosome is a large ribonucleoprotein complex responsible for the synthesis of proteins in the cell.</text>
</comment>
<comment type="cofactor">
    <cofactor evidence="11">
        <name>Zn(2+)</name>
        <dbReference type="ChEBI" id="CHEBI:29105"/>
    </cofactor>
    <text evidence="11">Binds 1 zinc ion per subunit.</text>
</comment>
<dbReference type="PANTHER" id="PTHR10768">
    <property type="entry name" value="60S RIBOSOMAL PROTEIN L37"/>
    <property type="match status" value="1"/>
</dbReference>
<dbReference type="Gene3D" id="2.20.25.30">
    <property type="match status" value="1"/>
</dbReference>
<dbReference type="GO" id="GO:0008270">
    <property type="term" value="F:zinc ion binding"/>
    <property type="evidence" value="ECO:0007669"/>
    <property type="project" value="UniProtKB-UniRule"/>
</dbReference>
<accession>A0A643JY69</accession>
<keyword evidence="6 11" id="KW-0862">Zinc</keyword>
<evidence type="ECO:0000313" key="13">
    <source>
        <dbReference type="EMBL" id="KAB1188064.1"/>
    </source>
</evidence>
<evidence type="ECO:0000256" key="5">
    <source>
        <dbReference type="ARBA" id="ARBA00022771"/>
    </source>
</evidence>
<keyword evidence="5 11" id="KW-0863">Zinc-finger</keyword>
<dbReference type="HAMAP" id="MF_00547">
    <property type="entry name" value="Ribosomal_eL37"/>
    <property type="match status" value="1"/>
</dbReference>
<keyword evidence="8 11" id="KW-0689">Ribosomal protein</keyword>
<protein>
    <recommendedName>
        <fullName evidence="10 11">Large ribosomal subunit protein eL37</fullName>
    </recommendedName>
</protein>
<dbReference type="InterPro" id="IPR018267">
    <property type="entry name" value="Ribosomal_eL37_CS"/>
</dbReference>
<feature type="binding site" evidence="11">
    <location>
        <position position="23"/>
    </location>
    <ligand>
        <name>Zn(2+)</name>
        <dbReference type="ChEBI" id="CHEBI:29105"/>
    </ligand>
</feature>
<comment type="caution">
    <text evidence="13">The sequence shown here is derived from an EMBL/GenBank/DDBJ whole genome shotgun (WGS) entry which is preliminary data.</text>
</comment>
<feature type="zinc finger region" description="C4-type" evidence="11">
    <location>
        <begin position="20"/>
        <end position="38"/>
    </location>
</feature>
<keyword evidence="3 11" id="KW-0479">Metal-binding</keyword>
<evidence type="ECO:0000256" key="6">
    <source>
        <dbReference type="ARBA" id="ARBA00022833"/>
    </source>
</evidence>
<dbReference type="PROSITE" id="PS01077">
    <property type="entry name" value="RIBOSOMAL_L37E"/>
    <property type="match status" value="1"/>
</dbReference>
<name>A0A643JY69_9EURY</name>
<evidence type="ECO:0000256" key="7">
    <source>
        <dbReference type="ARBA" id="ARBA00022884"/>
    </source>
</evidence>
<evidence type="ECO:0000256" key="2">
    <source>
        <dbReference type="ARBA" id="ARBA00009805"/>
    </source>
</evidence>
<feature type="binding site" evidence="11">
    <location>
        <position position="20"/>
    </location>
    <ligand>
        <name>Zn(2+)</name>
        <dbReference type="ChEBI" id="CHEBI:29105"/>
    </ligand>
</feature>
<comment type="similarity">
    <text evidence="2 11 12">Belongs to the eukaryotic ribosomal protein eL37 family.</text>
</comment>
<dbReference type="InterPro" id="IPR001569">
    <property type="entry name" value="Ribosomal_eL37"/>
</dbReference>
<comment type="function">
    <text evidence="1 11">Binds to the 23S rRNA.</text>
</comment>
<dbReference type="NCBIfam" id="NF003214">
    <property type="entry name" value="PRK04179.1"/>
    <property type="match status" value="1"/>
</dbReference>
<organism evidence="13">
    <name type="scientific">Haloferax sp. CBA1149</name>
    <dbReference type="NCBI Taxonomy" id="2650753"/>
    <lineage>
        <taxon>Archaea</taxon>
        <taxon>Methanobacteriati</taxon>
        <taxon>Methanobacteriota</taxon>
        <taxon>Stenosarchaea group</taxon>
        <taxon>Halobacteria</taxon>
        <taxon>Halobacteriales</taxon>
        <taxon>Haloferacaceae</taxon>
        <taxon>Haloferax</taxon>
    </lineage>
</organism>
<dbReference type="InterPro" id="IPR011332">
    <property type="entry name" value="Ribosomal_zn-bd"/>
</dbReference>
<dbReference type="AlphaFoldDB" id="A0A643JY69"/>
<dbReference type="Pfam" id="PF01907">
    <property type="entry name" value="Ribosomal_L37e"/>
    <property type="match status" value="1"/>
</dbReference>
<evidence type="ECO:0000256" key="10">
    <source>
        <dbReference type="ARBA" id="ARBA00035225"/>
    </source>
</evidence>
<keyword evidence="4 11" id="KW-0699">rRNA-binding</keyword>
<feature type="binding site" evidence="11">
    <location>
        <position position="35"/>
    </location>
    <ligand>
        <name>Zn(2+)</name>
        <dbReference type="ChEBI" id="CHEBI:29105"/>
    </ligand>
</feature>
<dbReference type="GO" id="GO:0003735">
    <property type="term" value="F:structural constituent of ribosome"/>
    <property type="evidence" value="ECO:0007669"/>
    <property type="project" value="InterPro"/>
</dbReference>
<dbReference type="InterPro" id="IPR011331">
    <property type="entry name" value="Ribosomal_eL37/eL43"/>
</dbReference>
<proteinExistence type="inferred from homology"/>
<keyword evidence="7 11" id="KW-0694">RNA-binding</keyword>
<evidence type="ECO:0000256" key="12">
    <source>
        <dbReference type="RuleBase" id="RU000576"/>
    </source>
</evidence>
<reference evidence="13" key="1">
    <citation type="submission" date="2019-09" db="EMBL/GenBank/DDBJ databases">
        <title>Genomic analysis of Haloferax sp. CBA1149.</title>
        <authorList>
            <person name="Roh S.W."/>
        </authorList>
    </citation>
    <scope>NUCLEOTIDE SEQUENCE</scope>
    <source>
        <strain evidence="13">CBA1149</strain>
    </source>
</reference>
<evidence type="ECO:0000256" key="9">
    <source>
        <dbReference type="ARBA" id="ARBA00023274"/>
    </source>
</evidence>
<keyword evidence="9 11" id="KW-0687">Ribonucleoprotein</keyword>
<gene>
    <name evidence="11" type="primary">rpl37e</name>
    <name evidence="13" type="ORF">Hfx1149_08460</name>
</gene>
<sequence>MTGAGTPSQGKKNKTTHVKCRRCGEKSYHVKKKVCSSCGFGKSKKRRSYAWQSKAGDK</sequence>
<dbReference type="SUPFAM" id="SSF57829">
    <property type="entry name" value="Zn-binding ribosomal proteins"/>
    <property type="match status" value="1"/>
</dbReference>
<feature type="binding site" evidence="11">
    <location>
        <position position="38"/>
    </location>
    <ligand>
        <name>Zn(2+)</name>
        <dbReference type="ChEBI" id="CHEBI:29105"/>
    </ligand>
</feature>
<evidence type="ECO:0000256" key="11">
    <source>
        <dbReference type="HAMAP-Rule" id="MF_00547"/>
    </source>
</evidence>